<proteinExistence type="inferred from homology"/>
<dbReference type="GO" id="GO:0005524">
    <property type="term" value="F:ATP binding"/>
    <property type="evidence" value="ECO:0007669"/>
    <property type="project" value="InterPro"/>
</dbReference>
<dbReference type="Gene3D" id="1.10.287.4070">
    <property type="match status" value="1"/>
</dbReference>
<organism evidence="5 6">
    <name type="scientific">Zea mays</name>
    <name type="common">Maize</name>
    <dbReference type="NCBI Taxonomy" id="4577"/>
    <lineage>
        <taxon>Eukaryota</taxon>
        <taxon>Viridiplantae</taxon>
        <taxon>Streptophyta</taxon>
        <taxon>Embryophyta</taxon>
        <taxon>Tracheophyta</taxon>
        <taxon>Spermatophyta</taxon>
        <taxon>Magnoliopsida</taxon>
        <taxon>Liliopsida</taxon>
        <taxon>Poales</taxon>
        <taxon>Poaceae</taxon>
        <taxon>PACMAD clade</taxon>
        <taxon>Panicoideae</taxon>
        <taxon>Andropogonodae</taxon>
        <taxon>Andropogoneae</taxon>
        <taxon>Tripsacinae</taxon>
        <taxon>Zea</taxon>
    </lineage>
</organism>
<dbReference type="PRINTS" id="PR00380">
    <property type="entry name" value="KINESINHEAVY"/>
</dbReference>
<comment type="similarity">
    <text evidence="3">Belongs to the TRAFAC class myosin-kinesin ATPase superfamily. Kinesin family.</text>
</comment>
<evidence type="ECO:0000313" key="6">
    <source>
        <dbReference type="Proteomes" id="UP000251960"/>
    </source>
</evidence>
<dbReference type="GO" id="GO:0003777">
    <property type="term" value="F:microtubule motor activity"/>
    <property type="evidence" value="ECO:0007669"/>
    <property type="project" value="InterPro"/>
</dbReference>
<dbReference type="SMART" id="SM00129">
    <property type="entry name" value="KISc"/>
    <property type="match status" value="1"/>
</dbReference>
<evidence type="ECO:0000259" key="4">
    <source>
        <dbReference type="PROSITE" id="PS50067"/>
    </source>
</evidence>
<dbReference type="GO" id="GO:0005874">
    <property type="term" value="C:microtubule"/>
    <property type="evidence" value="ECO:0007669"/>
    <property type="project" value="UniProtKB-KW"/>
</dbReference>
<protein>
    <submittedName>
        <fullName evidence="5">Kinesin-like protein KIN-14I</fullName>
    </submittedName>
</protein>
<dbReference type="AlphaFoldDB" id="A0A3L6DCC7"/>
<evidence type="ECO:0000256" key="1">
    <source>
        <dbReference type="ARBA" id="ARBA00022701"/>
    </source>
</evidence>
<feature type="domain" description="Kinesin motor" evidence="4">
    <location>
        <begin position="1"/>
        <end position="175"/>
    </location>
</feature>
<dbReference type="PROSITE" id="PS50067">
    <property type="entry name" value="KINESIN_MOTOR_2"/>
    <property type="match status" value="1"/>
</dbReference>
<evidence type="ECO:0000313" key="5">
    <source>
        <dbReference type="EMBL" id="PWZ06149.1"/>
    </source>
</evidence>
<dbReference type="InterPro" id="IPR027417">
    <property type="entry name" value="P-loop_NTPase"/>
</dbReference>
<dbReference type="SUPFAM" id="SSF52540">
    <property type="entry name" value="P-loop containing nucleoside triphosphate hydrolases"/>
    <property type="match status" value="1"/>
</dbReference>
<dbReference type="EMBL" id="NCVQ01000010">
    <property type="protein sequence ID" value="PWZ06149.1"/>
    <property type="molecule type" value="Genomic_DNA"/>
</dbReference>
<accession>A0A3L6DCC7</accession>
<comment type="caution">
    <text evidence="3">Lacks conserved residue(s) required for the propagation of feature annotation.</text>
</comment>
<dbReference type="Proteomes" id="UP000251960">
    <property type="component" value="Chromosome 9"/>
</dbReference>
<dbReference type="InterPro" id="IPR036961">
    <property type="entry name" value="Kinesin_motor_dom_sf"/>
</dbReference>
<name>A0A3L6DCC7_MAIZE</name>
<dbReference type="InterPro" id="IPR027640">
    <property type="entry name" value="Kinesin-like_fam"/>
</dbReference>
<dbReference type="InterPro" id="IPR001752">
    <property type="entry name" value="Kinesin_motor_dom"/>
</dbReference>
<keyword evidence="2" id="KW-0505">Motor protein</keyword>
<dbReference type="Pfam" id="PF00225">
    <property type="entry name" value="Kinesin"/>
    <property type="match status" value="1"/>
</dbReference>
<keyword evidence="1" id="KW-0493">Microtubule</keyword>
<comment type="caution">
    <text evidence="5">The sequence shown here is derived from an EMBL/GenBank/DDBJ whole genome shotgun (WGS) entry which is preliminary data.</text>
</comment>
<dbReference type="Gene3D" id="3.40.850.10">
    <property type="entry name" value="Kinesin motor domain"/>
    <property type="match status" value="1"/>
</dbReference>
<gene>
    <name evidence="5" type="primary">KIN14I_0</name>
    <name evidence="5" type="ORF">Zm00014a_025891</name>
</gene>
<evidence type="ECO:0000256" key="3">
    <source>
        <dbReference type="PROSITE-ProRule" id="PRU00283"/>
    </source>
</evidence>
<dbReference type="PANTHER" id="PTHR47972:SF16">
    <property type="entry name" value="KINESIN-LIKE PROTEIN"/>
    <property type="match status" value="1"/>
</dbReference>
<sequence>MSADASLASSTNNGFSTNGPGSVRRCSLICSSIQACMPTPNRTIAGLLQLGRHHLLQERKANVPIVCLQNSLDERTAKFYCNFVLCPIKLILLFAGFSVNSYNLSFVDLAGSERVKKSGSAGKQLKEAQGKQLKEAQSINKSLSALADVIGSLSSDGQHIPYRNHKLTMLMSDYLMWIVYKKKDFDLEKAQLDLRHGYNRAEMKFNAIFLLDMLNKDINSFSMRVSPSNQLWNPNGQAFGRSKGNRLKRLHNNVKFSWDSLDIASLPLTTPFVIAYSTKKWLRDPGVVGRHR</sequence>
<dbReference type="PANTHER" id="PTHR47972">
    <property type="entry name" value="KINESIN-LIKE PROTEIN KLP-3"/>
    <property type="match status" value="1"/>
</dbReference>
<dbReference type="GO" id="GO:0007018">
    <property type="term" value="P:microtubule-based movement"/>
    <property type="evidence" value="ECO:0007669"/>
    <property type="project" value="InterPro"/>
</dbReference>
<dbReference type="ExpressionAtlas" id="A0A3L6DCC7">
    <property type="expression patterns" value="baseline and differential"/>
</dbReference>
<evidence type="ECO:0000256" key="2">
    <source>
        <dbReference type="ARBA" id="ARBA00023175"/>
    </source>
</evidence>
<dbReference type="GO" id="GO:0008017">
    <property type="term" value="F:microtubule binding"/>
    <property type="evidence" value="ECO:0007669"/>
    <property type="project" value="InterPro"/>
</dbReference>
<reference evidence="5 6" key="1">
    <citation type="journal article" date="2018" name="Nat. Genet.">
        <title>Extensive intraspecific gene order and gene structural variations between Mo17 and other maize genomes.</title>
        <authorList>
            <person name="Sun S."/>
            <person name="Zhou Y."/>
            <person name="Chen J."/>
            <person name="Shi J."/>
            <person name="Zhao H."/>
            <person name="Zhao H."/>
            <person name="Song W."/>
            <person name="Zhang M."/>
            <person name="Cui Y."/>
            <person name="Dong X."/>
            <person name="Liu H."/>
            <person name="Ma X."/>
            <person name="Jiao Y."/>
            <person name="Wang B."/>
            <person name="Wei X."/>
            <person name="Stein J.C."/>
            <person name="Glaubitz J.C."/>
            <person name="Lu F."/>
            <person name="Yu G."/>
            <person name="Liang C."/>
            <person name="Fengler K."/>
            <person name="Li B."/>
            <person name="Rafalski A."/>
            <person name="Schnable P.S."/>
            <person name="Ware D.H."/>
            <person name="Buckler E.S."/>
            <person name="Lai J."/>
        </authorList>
    </citation>
    <scope>NUCLEOTIDE SEQUENCE [LARGE SCALE GENOMIC DNA]</scope>
    <source>
        <strain evidence="6">cv. Missouri 17</strain>
        <tissue evidence="5">Seedling</tissue>
    </source>
</reference>